<evidence type="ECO:0000259" key="1">
    <source>
        <dbReference type="Pfam" id="PF10637"/>
    </source>
</evidence>
<dbReference type="PANTHER" id="PTHR12117">
    <property type="entry name" value="HISTONE ACETYLTRANSFERASE COMPLEX"/>
    <property type="match status" value="1"/>
</dbReference>
<dbReference type="Gene3D" id="2.60.120.620">
    <property type="entry name" value="q2cbj1_9rhob like domain"/>
    <property type="match status" value="1"/>
</dbReference>
<protein>
    <recommendedName>
        <fullName evidence="1">Oxoglutarate/iron-dependent oxygenase C-terminal degradation domain-containing protein</fullName>
    </recommendedName>
</protein>
<feature type="domain" description="Oxoglutarate/iron-dependent oxygenase C-terminal degradation" evidence="1">
    <location>
        <begin position="77"/>
        <end position="327"/>
    </location>
</feature>
<accession>A0A7S4NKH7</accession>
<proteinExistence type="predicted"/>
<dbReference type="InterPro" id="IPR051842">
    <property type="entry name" value="uS12_prolyl_hydroxylase"/>
</dbReference>
<dbReference type="GO" id="GO:0031418">
    <property type="term" value="F:L-ascorbic acid binding"/>
    <property type="evidence" value="ECO:0007669"/>
    <property type="project" value="InterPro"/>
</dbReference>
<dbReference type="EMBL" id="HBKN01014799">
    <property type="protein sequence ID" value="CAE2291939.1"/>
    <property type="molecule type" value="Transcribed_RNA"/>
</dbReference>
<evidence type="ECO:0000313" key="2">
    <source>
        <dbReference type="EMBL" id="CAE2291939.1"/>
    </source>
</evidence>
<dbReference type="AlphaFoldDB" id="A0A7S4NKH7"/>
<dbReference type="GO" id="GO:0016706">
    <property type="term" value="F:2-oxoglutarate-dependent dioxygenase activity"/>
    <property type="evidence" value="ECO:0007669"/>
    <property type="project" value="InterPro"/>
</dbReference>
<dbReference type="PANTHER" id="PTHR12117:SF0">
    <property type="entry name" value="PROLYL 3-HYDROXYLASE OGFOD1"/>
    <property type="match status" value="1"/>
</dbReference>
<dbReference type="InterPro" id="IPR019601">
    <property type="entry name" value="Oxoglutarate/Fe-dep_Oase_C"/>
</dbReference>
<organism evidence="2">
    <name type="scientific">Guillardia theta</name>
    <name type="common">Cryptophyte</name>
    <name type="synonym">Cryptomonas phi</name>
    <dbReference type="NCBI Taxonomy" id="55529"/>
    <lineage>
        <taxon>Eukaryota</taxon>
        <taxon>Cryptophyceae</taxon>
        <taxon>Pyrenomonadales</taxon>
        <taxon>Geminigeraceae</taxon>
        <taxon>Guillardia</taxon>
    </lineage>
</organism>
<name>A0A7S4NKH7_GUITH</name>
<dbReference type="GO" id="GO:0005506">
    <property type="term" value="F:iron ion binding"/>
    <property type="evidence" value="ECO:0007669"/>
    <property type="project" value="InterPro"/>
</dbReference>
<reference evidence="2" key="1">
    <citation type="submission" date="2021-01" db="EMBL/GenBank/DDBJ databases">
        <authorList>
            <person name="Corre E."/>
            <person name="Pelletier E."/>
            <person name="Niang G."/>
            <person name="Scheremetjew M."/>
            <person name="Finn R."/>
            <person name="Kale V."/>
            <person name="Holt S."/>
            <person name="Cochrane G."/>
            <person name="Meng A."/>
            <person name="Brown T."/>
            <person name="Cohen L."/>
        </authorList>
    </citation>
    <scope>NUCLEOTIDE SEQUENCE</scope>
    <source>
        <strain evidence="2">CCMP 2712</strain>
    </source>
</reference>
<gene>
    <name evidence="2" type="ORF">GTHE00462_LOCUS11516</name>
</gene>
<sequence length="372" mass="42131">MFWEMSEIPGAVERRVSTQPTAVVEDNTKGILVAHAVIRHSAKEDRLRSIRDEIRNVSGHSHQDMSCQVDTVQDCSKELEKFVHPSYLAANSQTNIKKFFARDSAVQLHDFLTTSLYDEIWKGWELLPWRKAGPRNKKNHHQIDNEELQGMLMSKEVIGSSDGKNGQDIEIRALIRTFASQDFRQFLQNITGTRLEKKFDVLNVRRFGQGCYAMNHPSDDSNAVGVLEVVFVSADRGRTSSTQGGYDYKGWLQGHGGDLIYTTKDVEETNIFESEIEVCSIPPHGNTLSVVMMEEASQASSHVRYINQMAGDKCRHDILVRYKIVESGDEMSFESSEDREIESEEESFVPEDATIVHFRPALDGSHNITRSS</sequence>
<dbReference type="Pfam" id="PF10637">
    <property type="entry name" value="Ofd1_CTDD"/>
    <property type="match status" value="1"/>
</dbReference>